<evidence type="ECO:0000313" key="4">
    <source>
        <dbReference type="Proteomes" id="UP000828390"/>
    </source>
</evidence>
<accession>A0A9D4IU59</accession>
<protein>
    <recommendedName>
        <fullName evidence="2">Mitochondria-eating protein C-terminal domain-containing protein</fullName>
    </recommendedName>
</protein>
<gene>
    <name evidence="3" type="ORF">DPMN_163142</name>
</gene>
<proteinExistence type="predicted"/>
<organism evidence="3 4">
    <name type="scientific">Dreissena polymorpha</name>
    <name type="common">Zebra mussel</name>
    <name type="synonym">Mytilus polymorpha</name>
    <dbReference type="NCBI Taxonomy" id="45954"/>
    <lineage>
        <taxon>Eukaryota</taxon>
        <taxon>Metazoa</taxon>
        <taxon>Spiralia</taxon>
        <taxon>Lophotrochozoa</taxon>
        <taxon>Mollusca</taxon>
        <taxon>Bivalvia</taxon>
        <taxon>Autobranchia</taxon>
        <taxon>Heteroconchia</taxon>
        <taxon>Euheterodonta</taxon>
        <taxon>Imparidentia</taxon>
        <taxon>Neoheterodontei</taxon>
        <taxon>Myida</taxon>
        <taxon>Dreissenoidea</taxon>
        <taxon>Dreissenidae</taxon>
        <taxon>Dreissena</taxon>
    </lineage>
</organism>
<feature type="region of interest" description="Disordered" evidence="1">
    <location>
        <begin position="378"/>
        <end position="429"/>
    </location>
</feature>
<feature type="domain" description="Mitochondria-eating protein C-terminal" evidence="2">
    <location>
        <begin position="97"/>
        <end position="298"/>
    </location>
</feature>
<name>A0A9D4IU59_DREPO</name>
<dbReference type="OrthoDB" id="6058562at2759"/>
<dbReference type="Pfam" id="PF16026">
    <property type="entry name" value="MIEAP"/>
    <property type="match status" value="1"/>
</dbReference>
<dbReference type="InterPro" id="IPR031981">
    <property type="entry name" value="MIEAP_C"/>
</dbReference>
<feature type="compositionally biased region" description="Basic and acidic residues" evidence="1">
    <location>
        <begin position="328"/>
        <end position="348"/>
    </location>
</feature>
<feature type="region of interest" description="Disordered" evidence="1">
    <location>
        <begin position="313"/>
        <end position="352"/>
    </location>
</feature>
<dbReference type="AlphaFoldDB" id="A0A9D4IU59"/>
<reference evidence="3" key="2">
    <citation type="submission" date="2020-11" db="EMBL/GenBank/DDBJ databases">
        <authorList>
            <person name="McCartney M.A."/>
            <person name="Auch B."/>
            <person name="Kono T."/>
            <person name="Mallez S."/>
            <person name="Becker A."/>
            <person name="Gohl D.M."/>
            <person name="Silverstein K.A.T."/>
            <person name="Koren S."/>
            <person name="Bechman K.B."/>
            <person name="Herman A."/>
            <person name="Abrahante J.E."/>
            <person name="Garbe J."/>
        </authorList>
    </citation>
    <scope>NUCLEOTIDE SEQUENCE</scope>
    <source>
        <strain evidence="3">Duluth1</strain>
        <tissue evidence="3">Whole animal</tissue>
    </source>
</reference>
<evidence type="ECO:0000313" key="3">
    <source>
        <dbReference type="EMBL" id="KAH3785059.1"/>
    </source>
</evidence>
<sequence length="429" mass="48864">MSGIETRKLDELLRKLPENSGLDPRLIEAAKTELDLLRFRACAGIQSQKVVTTGDVAVLKEQLREKETEILVLKQLLRDRSMLHSVERYSDSHHVAKIKTKFKRLYDMEWVDAYQFFTKKDWKDIEIVVTLQRILRASYAFCSDVAKEQLDNIKGEAIFPSASWMDDEGIITRTKKQGQISREIRELAKTYQRSTSRECLKALQKTFISTVLPTFIDPSQYADESVTQFASLCVDVTWAMCVQEPPMVFIDKLDRGSSFNSDMFQKYINTGSDKYDYLVWPALLLYQDGPLLVKGIAQPINIDRHEVSPGIKPVPSVASVNSMRHTPGRVDEMDTRADDDHDSWERASKQGQTPPVLVRRDMPNETAVAPRSPYFAPYSVRTPKSAPRGVPDIVVDQHDDLRSRHSRTQDIGQGNLTVAWKQSRLTSAP</sequence>
<keyword evidence="4" id="KW-1185">Reference proteome</keyword>
<evidence type="ECO:0000259" key="2">
    <source>
        <dbReference type="Pfam" id="PF16026"/>
    </source>
</evidence>
<reference evidence="3" key="1">
    <citation type="journal article" date="2019" name="bioRxiv">
        <title>The Genome of the Zebra Mussel, Dreissena polymorpha: A Resource for Invasive Species Research.</title>
        <authorList>
            <person name="McCartney M.A."/>
            <person name="Auch B."/>
            <person name="Kono T."/>
            <person name="Mallez S."/>
            <person name="Zhang Y."/>
            <person name="Obille A."/>
            <person name="Becker A."/>
            <person name="Abrahante J.E."/>
            <person name="Garbe J."/>
            <person name="Badalamenti J.P."/>
            <person name="Herman A."/>
            <person name="Mangelson H."/>
            <person name="Liachko I."/>
            <person name="Sullivan S."/>
            <person name="Sone E.D."/>
            <person name="Koren S."/>
            <person name="Silverstein K.A.T."/>
            <person name="Beckman K.B."/>
            <person name="Gohl D.M."/>
        </authorList>
    </citation>
    <scope>NUCLEOTIDE SEQUENCE</scope>
    <source>
        <strain evidence="3">Duluth1</strain>
        <tissue evidence="3">Whole animal</tissue>
    </source>
</reference>
<dbReference type="Proteomes" id="UP000828390">
    <property type="component" value="Unassembled WGS sequence"/>
</dbReference>
<comment type="caution">
    <text evidence="3">The sequence shown here is derived from an EMBL/GenBank/DDBJ whole genome shotgun (WGS) entry which is preliminary data.</text>
</comment>
<evidence type="ECO:0000256" key="1">
    <source>
        <dbReference type="SAM" id="MobiDB-lite"/>
    </source>
</evidence>
<dbReference type="EMBL" id="JAIWYP010000008">
    <property type="protein sequence ID" value="KAH3785059.1"/>
    <property type="molecule type" value="Genomic_DNA"/>
</dbReference>